<dbReference type="Gene3D" id="1.25.40.10">
    <property type="entry name" value="Tetratricopeptide repeat domain"/>
    <property type="match status" value="1"/>
</dbReference>
<name>A0A2X1AJW1_BREDI</name>
<keyword evidence="2" id="KW-1133">Transmembrane helix</keyword>
<sequence>MIGLGCILGRRFVVDVFEQVEEELRSERYKRLARTWLPILGGLLAVALVAALAWWGWQSYVSSQADKASAAYEQGVQALQAGKPAEAKTAFAESAKAGGGYKALALMQQAGLAQAENKTTEAVALLDEAAKAAKDPILSDIAALKAVFLVMDTASLEDVQKRLEPLTGDKRPMQAFAQEALAMAQLQHGKTAEARQTFVQLQLGQDVPDPVRQRAQAAVQAVDTGTAANLAAIVKAAAALPTPAPGQAAPAVAAPAEAAAPAQAPAATPAP</sequence>
<dbReference type="EMBL" id="UAQM01000008">
    <property type="protein sequence ID" value="SPU43990.1"/>
    <property type="molecule type" value="Genomic_DNA"/>
</dbReference>
<dbReference type="SUPFAM" id="SSF48452">
    <property type="entry name" value="TPR-like"/>
    <property type="match status" value="1"/>
</dbReference>
<accession>A0A2X1AJW1</accession>
<feature type="transmembrane region" description="Helical" evidence="2">
    <location>
        <begin position="35"/>
        <end position="57"/>
    </location>
</feature>
<evidence type="ECO:0000313" key="4">
    <source>
        <dbReference type="EMBL" id="SPU43990.1"/>
    </source>
</evidence>
<dbReference type="InterPro" id="IPR018704">
    <property type="entry name" value="SecYEG/CpoB_TPR"/>
</dbReference>
<protein>
    <submittedName>
        <fullName evidence="4">Uncharacterized protein conserved in bacteria</fullName>
    </submittedName>
</protein>
<evidence type="ECO:0000313" key="5">
    <source>
        <dbReference type="Proteomes" id="UP000250358"/>
    </source>
</evidence>
<evidence type="ECO:0000256" key="2">
    <source>
        <dbReference type="SAM" id="Phobius"/>
    </source>
</evidence>
<proteinExistence type="predicted"/>
<reference evidence="4 5" key="1">
    <citation type="submission" date="2018-06" db="EMBL/GenBank/DDBJ databases">
        <authorList>
            <consortium name="Pathogen Informatics"/>
            <person name="Doyle S."/>
        </authorList>
    </citation>
    <scope>NUCLEOTIDE SEQUENCE [LARGE SCALE GENOMIC DNA]</scope>
    <source>
        <strain evidence="4 5">NCTC11165</strain>
    </source>
</reference>
<dbReference type="InterPro" id="IPR011990">
    <property type="entry name" value="TPR-like_helical_dom_sf"/>
</dbReference>
<dbReference type="Pfam" id="PF09976">
    <property type="entry name" value="TPR_21"/>
    <property type="match status" value="1"/>
</dbReference>
<feature type="domain" description="Ancillary SecYEG translocon subunit/Cell division coordinator CpoB TPR" evidence="3">
    <location>
        <begin position="40"/>
        <end position="198"/>
    </location>
</feature>
<dbReference type="AlphaFoldDB" id="A0A2X1AJW1"/>
<organism evidence="4 5">
    <name type="scientific">Brevundimonas diminuta</name>
    <name type="common">Pseudomonas diminuta</name>
    <dbReference type="NCBI Taxonomy" id="293"/>
    <lineage>
        <taxon>Bacteria</taxon>
        <taxon>Pseudomonadati</taxon>
        <taxon>Pseudomonadota</taxon>
        <taxon>Alphaproteobacteria</taxon>
        <taxon>Caulobacterales</taxon>
        <taxon>Caulobacteraceae</taxon>
        <taxon>Brevundimonas</taxon>
    </lineage>
</organism>
<evidence type="ECO:0000256" key="1">
    <source>
        <dbReference type="SAM" id="MobiDB-lite"/>
    </source>
</evidence>
<dbReference type="Proteomes" id="UP000250358">
    <property type="component" value="Unassembled WGS sequence"/>
</dbReference>
<keyword evidence="2" id="KW-0472">Membrane</keyword>
<gene>
    <name evidence="4" type="ORF">NCTC11165_01384</name>
</gene>
<feature type="region of interest" description="Disordered" evidence="1">
    <location>
        <begin position="243"/>
        <end position="271"/>
    </location>
</feature>
<evidence type="ECO:0000259" key="3">
    <source>
        <dbReference type="Pfam" id="PF09976"/>
    </source>
</evidence>
<keyword evidence="2" id="KW-0812">Transmembrane</keyword>